<dbReference type="Gene3D" id="3.40.640.10">
    <property type="entry name" value="Type I PLP-dependent aspartate aminotransferase-like (Major domain)"/>
    <property type="match status" value="1"/>
</dbReference>
<reference evidence="4" key="1">
    <citation type="submission" date="2017-05" db="EMBL/GenBank/DDBJ databases">
        <authorList>
            <person name="Rodrigo-Torres L."/>
            <person name="Arahal R. D."/>
            <person name="Lucena T."/>
        </authorList>
    </citation>
    <scope>NUCLEOTIDE SEQUENCE [LARGE SCALE GENOMIC DNA]</scope>
    <source>
        <strain evidence="4">CECT 8868</strain>
    </source>
</reference>
<dbReference type="InterPro" id="IPR015424">
    <property type="entry name" value="PyrdxlP-dep_Trfase"/>
</dbReference>
<dbReference type="RefSeq" id="WP_093997007.1">
    <property type="nucleotide sequence ID" value="NZ_FXYD01000004.1"/>
</dbReference>
<dbReference type="GO" id="GO:0016829">
    <property type="term" value="F:lyase activity"/>
    <property type="evidence" value="ECO:0007669"/>
    <property type="project" value="UniProtKB-KW"/>
</dbReference>
<keyword evidence="4" id="KW-1185">Reference proteome</keyword>
<dbReference type="InterPro" id="IPR015421">
    <property type="entry name" value="PyrdxlP-dep_Trfase_major"/>
</dbReference>
<dbReference type="GO" id="GO:0008483">
    <property type="term" value="F:transaminase activity"/>
    <property type="evidence" value="ECO:0007669"/>
    <property type="project" value="UniProtKB-KW"/>
</dbReference>
<dbReference type="OrthoDB" id="9803354at2"/>
<dbReference type="PROSITE" id="PS00105">
    <property type="entry name" value="AA_TRANSFER_CLASS_1"/>
    <property type="match status" value="1"/>
</dbReference>
<proteinExistence type="inferred from homology"/>
<feature type="domain" description="Aminotransferase class I/classII large" evidence="2">
    <location>
        <begin position="53"/>
        <end position="362"/>
    </location>
</feature>
<name>A0A238KHD7_9RHOB</name>
<keyword evidence="1" id="KW-0808">Transferase</keyword>
<dbReference type="SUPFAM" id="SSF53383">
    <property type="entry name" value="PLP-dependent transferases"/>
    <property type="match status" value="1"/>
</dbReference>
<keyword evidence="3" id="KW-0456">Lyase</keyword>
<dbReference type="GO" id="GO:0030170">
    <property type="term" value="F:pyridoxal phosphate binding"/>
    <property type="evidence" value="ECO:0007669"/>
    <property type="project" value="InterPro"/>
</dbReference>
<evidence type="ECO:0000259" key="2">
    <source>
        <dbReference type="Pfam" id="PF00155"/>
    </source>
</evidence>
<dbReference type="Gene3D" id="3.90.1150.10">
    <property type="entry name" value="Aspartate Aminotransferase, domain 1"/>
    <property type="match status" value="1"/>
</dbReference>
<dbReference type="PANTHER" id="PTHR43510">
    <property type="entry name" value="AMINOTRANSFERASE FUNCTION, HYPOTHETICAL (EUROFUNG)"/>
    <property type="match status" value="1"/>
</dbReference>
<comment type="cofactor">
    <cofactor evidence="1">
        <name>pyridoxal 5'-phosphate</name>
        <dbReference type="ChEBI" id="CHEBI:597326"/>
    </cofactor>
</comment>
<keyword evidence="1" id="KW-0032">Aminotransferase</keyword>
<dbReference type="InterPro" id="IPR004839">
    <property type="entry name" value="Aminotransferase_I/II_large"/>
</dbReference>
<organism evidence="3 4">
    <name type="scientific">Octadecabacter ascidiaceicola</name>
    <dbReference type="NCBI Taxonomy" id="1655543"/>
    <lineage>
        <taxon>Bacteria</taxon>
        <taxon>Pseudomonadati</taxon>
        <taxon>Pseudomonadota</taxon>
        <taxon>Alphaproteobacteria</taxon>
        <taxon>Rhodobacterales</taxon>
        <taxon>Roseobacteraceae</taxon>
        <taxon>Octadecabacter</taxon>
    </lineage>
</organism>
<dbReference type="NCBIfam" id="NF005593">
    <property type="entry name" value="PRK07324.1"/>
    <property type="match status" value="1"/>
</dbReference>
<dbReference type="EC" id="2.6.1.-" evidence="1"/>
<evidence type="ECO:0000256" key="1">
    <source>
        <dbReference type="RuleBase" id="RU000481"/>
    </source>
</evidence>
<evidence type="ECO:0000313" key="3">
    <source>
        <dbReference type="EMBL" id="SMX42014.1"/>
    </source>
</evidence>
<dbReference type="CDD" id="cd00609">
    <property type="entry name" value="AAT_like"/>
    <property type="match status" value="1"/>
</dbReference>
<dbReference type="PANTHER" id="PTHR43510:SF1">
    <property type="entry name" value="AMINOTRANSFERASE FUNCTION, HYPOTHETICAL (EUROFUNG)"/>
    <property type="match status" value="1"/>
</dbReference>
<dbReference type="InterPro" id="IPR004838">
    <property type="entry name" value="NHTrfase_class1_PyrdxlP-BS"/>
</dbReference>
<dbReference type="InterPro" id="IPR015422">
    <property type="entry name" value="PyrdxlP-dep_Trfase_small"/>
</dbReference>
<comment type="similarity">
    <text evidence="1">Belongs to the class-I pyridoxal-phosphate-dependent aminotransferase family.</text>
</comment>
<gene>
    <name evidence="3" type="primary">vioD</name>
    <name evidence="3" type="ORF">OCA8868_02632</name>
</gene>
<protein>
    <recommendedName>
        <fullName evidence="1">Aminotransferase</fullName>
        <ecNumber evidence="1">2.6.1.-</ecNumber>
    </recommendedName>
</protein>
<dbReference type="Pfam" id="PF00155">
    <property type="entry name" value="Aminotran_1_2"/>
    <property type="match status" value="1"/>
</dbReference>
<sequence>MKIEPFGVEQWMNAWETKCELNLAETCVASLTLSELMQMAGATQQMPSELAAMQMTYGEIRGSTRLRGLVAGMFADQSAGNVLITHGTIGANHLVYQTLVGAGDHVVAVTPTYQQHTAIPRSLGAEVTEVALSEAGDWLPDWDAVAAAVTPATKVIALTNPNNPTGALIERTGLERVAEIARSVGAWVLCDEVYRGTEQGDPVPSIVDVYDKGISTGSTSKAFSLAGLRLGWIVGPEELLDACEIHRDYTTISVGMVDDYFAAMAIEAKDVILERSHDITRGNLEILDAWVQGEPKARYVKPNAGTTAFVVLNLDISSYDQCVALLKDTGVMFTPGSALGVEGYVRIGFACYPQVLKEGLERVSQWLAKQPAAS</sequence>
<dbReference type="EMBL" id="FXYD01000004">
    <property type="protein sequence ID" value="SMX42014.1"/>
    <property type="molecule type" value="Genomic_DNA"/>
</dbReference>
<dbReference type="AlphaFoldDB" id="A0A238KHD7"/>
<evidence type="ECO:0000313" key="4">
    <source>
        <dbReference type="Proteomes" id="UP000203464"/>
    </source>
</evidence>
<accession>A0A238KHD7</accession>
<dbReference type="Proteomes" id="UP000203464">
    <property type="component" value="Unassembled WGS sequence"/>
</dbReference>